<dbReference type="PROSITE" id="PS01077">
    <property type="entry name" value="RIBOSOMAL_L37E"/>
    <property type="match status" value="1"/>
</dbReference>
<dbReference type="GO" id="GO:0022625">
    <property type="term" value="C:cytosolic large ribosomal subunit"/>
    <property type="evidence" value="ECO:0007669"/>
    <property type="project" value="TreeGrafter"/>
</dbReference>
<gene>
    <name evidence="13" type="primary">LOC113790675</name>
</gene>
<dbReference type="OMA" id="RMAYLKH"/>
<evidence type="ECO:0000256" key="7">
    <source>
        <dbReference type="ARBA" id="ARBA00022884"/>
    </source>
</evidence>
<dbReference type="CTD" id="6168"/>
<evidence type="ECO:0000313" key="13">
    <source>
        <dbReference type="RefSeq" id="XP_027196164.1"/>
    </source>
</evidence>
<proteinExistence type="inferred from homology"/>
<dbReference type="InterPro" id="IPR011331">
    <property type="entry name" value="Ribosomal_eL37/eL43"/>
</dbReference>
<dbReference type="PANTHER" id="PTHR10768:SF0">
    <property type="entry name" value="RIBOSOMAL PROTEIN L37"/>
    <property type="match status" value="1"/>
</dbReference>
<keyword evidence="5" id="KW-0863">Zinc-finger</keyword>
<dbReference type="FunFam" id="2.20.25.30:FF:000001">
    <property type="entry name" value="Ribosomal protein L37"/>
    <property type="match status" value="1"/>
</dbReference>
<dbReference type="KEGG" id="dpte:113790675"/>
<protein>
    <recommendedName>
        <fullName evidence="10">Ribosomal protein L37</fullName>
    </recommendedName>
</protein>
<dbReference type="FunCoup" id="A0A6P6XW84">
    <property type="interactions" value="486"/>
</dbReference>
<evidence type="ECO:0000313" key="12">
    <source>
        <dbReference type="Proteomes" id="UP000515146"/>
    </source>
</evidence>
<evidence type="ECO:0000256" key="5">
    <source>
        <dbReference type="ARBA" id="ARBA00022771"/>
    </source>
</evidence>
<keyword evidence="6 10" id="KW-0862">Zinc</keyword>
<dbReference type="SUPFAM" id="SSF57829">
    <property type="entry name" value="Zn-binding ribosomal proteins"/>
    <property type="match status" value="1"/>
</dbReference>
<keyword evidence="8 10" id="KW-0689">Ribosomal protein</keyword>
<evidence type="ECO:0000256" key="4">
    <source>
        <dbReference type="ARBA" id="ARBA00022730"/>
    </source>
</evidence>
<dbReference type="OrthoDB" id="10259236at2759"/>
<reference evidence="13" key="1">
    <citation type="submission" date="2025-08" db="UniProtKB">
        <authorList>
            <consortium name="RefSeq"/>
        </authorList>
    </citation>
    <scope>IDENTIFICATION</scope>
    <source>
        <strain evidence="13">Airmid</strain>
    </source>
</reference>
<dbReference type="GO" id="GO:0019843">
    <property type="term" value="F:rRNA binding"/>
    <property type="evidence" value="ECO:0007669"/>
    <property type="project" value="UniProtKB-KW"/>
</dbReference>
<dbReference type="RefSeq" id="XP_027196164.1">
    <property type="nucleotide sequence ID" value="XM_027340363.1"/>
</dbReference>
<dbReference type="GO" id="GO:0006412">
    <property type="term" value="P:translation"/>
    <property type="evidence" value="ECO:0007669"/>
    <property type="project" value="InterPro"/>
</dbReference>
<accession>A0A6P6XW84</accession>
<dbReference type="AlphaFoldDB" id="A0A6P6XW84"/>
<dbReference type="InterPro" id="IPR018267">
    <property type="entry name" value="Ribosomal_eL37_CS"/>
</dbReference>
<evidence type="ECO:0000256" key="9">
    <source>
        <dbReference type="ARBA" id="ARBA00023274"/>
    </source>
</evidence>
<keyword evidence="9 10" id="KW-0687">Ribonucleoprotein</keyword>
<dbReference type="InParanoid" id="A0A6P6XW84"/>
<comment type="function">
    <text evidence="10">Component of the large ribosomal subunit. The ribosome is a large ribonucleoprotein complex responsible for the synthesis of proteins in the cell.</text>
</comment>
<dbReference type="InterPro" id="IPR001569">
    <property type="entry name" value="Ribosomal_eL37"/>
</dbReference>
<dbReference type="Pfam" id="PF01907">
    <property type="entry name" value="Ribosomal_L37e"/>
    <property type="match status" value="1"/>
</dbReference>
<dbReference type="GO" id="GO:0008270">
    <property type="term" value="F:zinc ion binding"/>
    <property type="evidence" value="ECO:0007669"/>
    <property type="project" value="UniProtKB-KW"/>
</dbReference>
<dbReference type="PANTHER" id="PTHR10768">
    <property type="entry name" value="60S RIBOSOMAL PROTEIN L37"/>
    <property type="match status" value="1"/>
</dbReference>
<keyword evidence="3 10" id="KW-0479">Metal-binding</keyword>
<dbReference type="HAMAP" id="MF_00547">
    <property type="entry name" value="Ribosomal_eL37"/>
    <property type="match status" value="1"/>
</dbReference>
<evidence type="ECO:0000256" key="2">
    <source>
        <dbReference type="ARBA" id="ARBA00009805"/>
    </source>
</evidence>
<keyword evidence="7 10" id="KW-0694">RNA-binding</keyword>
<organism evidence="12 13">
    <name type="scientific">Dermatophagoides pteronyssinus</name>
    <name type="common">European house dust mite</name>
    <dbReference type="NCBI Taxonomy" id="6956"/>
    <lineage>
        <taxon>Eukaryota</taxon>
        <taxon>Metazoa</taxon>
        <taxon>Ecdysozoa</taxon>
        <taxon>Arthropoda</taxon>
        <taxon>Chelicerata</taxon>
        <taxon>Arachnida</taxon>
        <taxon>Acari</taxon>
        <taxon>Acariformes</taxon>
        <taxon>Sarcoptiformes</taxon>
        <taxon>Astigmata</taxon>
        <taxon>Psoroptidia</taxon>
        <taxon>Analgoidea</taxon>
        <taxon>Pyroglyphidae</taxon>
        <taxon>Dermatophagoidinae</taxon>
        <taxon>Dermatophagoides</taxon>
    </lineage>
</organism>
<evidence type="ECO:0000256" key="8">
    <source>
        <dbReference type="ARBA" id="ARBA00022980"/>
    </source>
</evidence>
<name>A0A6P6XW84_DERPT</name>
<evidence type="ECO:0000256" key="3">
    <source>
        <dbReference type="ARBA" id="ARBA00022723"/>
    </source>
</evidence>
<dbReference type="NCBIfam" id="NF003214">
    <property type="entry name" value="PRK04179.1"/>
    <property type="match status" value="1"/>
</dbReference>
<comment type="function">
    <text evidence="1">Binds to the 23S rRNA.</text>
</comment>
<dbReference type="Proteomes" id="UP000515146">
    <property type="component" value="Unplaced"/>
</dbReference>
<dbReference type="Gene3D" id="2.20.25.30">
    <property type="match status" value="1"/>
</dbReference>
<keyword evidence="12" id="KW-1185">Reference proteome</keyword>
<evidence type="ECO:0000256" key="11">
    <source>
        <dbReference type="SAM" id="MobiDB-lite"/>
    </source>
</evidence>
<evidence type="ECO:0000256" key="10">
    <source>
        <dbReference type="RuleBase" id="RU000576"/>
    </source>
</evidence>
<evidence type="ECO:0000256" key="1">
    <source>
        <dbReference type="ARBA" id="ARBA00003058"/>
    </source>
</evidence>
<evidence type="ECO:0000256" key="6">
    <source>
        <dbReference type="ARBA" id="ARBA00022833"/>
    </source>
</evidence>
<dbReference type="GO" id="GO:0003735">
    <property type="term" value="F:structural constituent of ribosome"/>
    <property type="evidence" value="ECO:0007669"/>
    <property type="project" value="InterPro"/>
</dbReference>
<comment type="similarity">
    <text evidence="2 10">Belongs to the eukaryotic ribosomal protein eL37 family.</text>
</comment>
<dbReference type="InterPro" id="IPR011332">
    <property type="entry name" value="Ribosomal_zn-bd"/>
</dbReference>
<sequence>MTKGTSSFGKRHNKTHTLCRRCGRSSYHIQKKKCSSCGYPNAKIRKYNWSVKAKRRKTTGTGRMRYLKIVHRVYRRGFKGLPVAKGLKGGKSGEKSSTATVSQ</sequence>
<feature type="region of interest" description="Disordered" evidence="11">
    <location>
        <begin position="84"/>
        <end position="103"/>
    </location>
</feature>
<keyword evidence="4 10" id="KW-0699">rRNA-binding</keyword>